<keyword evidence="1" id="KW-0677">Repeat</keyword>
<keyword evidence="2" id="KW-0802">TPR repeat</keyword>
<reference evidence="5" key="1">
    <citation type="submission" date="2016-10" db="EMBL/GenBank/DDBJ databases">
        <authorList>
            <person name="Varghese N."/>
            <person name="Submissions S."/>
        </authorList>
    </citation>
    <scope>NUCLEOTIDE SEQUENCE [LARGE SCALE GENOMIC DNA]</scope>
    <source>
        <strain evidence="5">CGMCC 1.9127</strain>
    </source>
</reference>
<dbReference type="Proteomes" id="UP000199297">
    <property type="component" value="Unassembled WGS sequence"/>
</dbReference>
<organism evidence="4 5">
    <name type="scientific">Colwellia chukchiensis</name>
    <dbReference type="NCBI Taxonomy" id="641665"/>
    <lineage>
        <taxon>Bacteria</taxon>
        <taxon>Pseudomonadati</taxon>
        <taxon>Pseudomonadota</taxon>
        <taxon>Gammaproteobacteria</taxon>
        <taxon>Alteromonadales</taxon>
        <taxon>Colwelliaceae</taxon>
        <taxon>Colwellia</taxon>
    </lineage>
</organism>
<proteinExistence type="predicted"/>
<dbReference type="SUPFAM" id="SSF48452">
    <property type="entry name" value="TPR-like"/>
    <property type="match status" value="2"/>
</dbReference>
<evidence type="ECO:0000313" key="4">
    <source>
        <dbReference type="EMBL" id="SEK38207.1"/>
    </source>
</evidence>
<dbReference type="RefSeq" id="WP_085282873.1">
    <property type="nucleotide sequence ID" value="NZ_FOBI01000001.1"/>
</dbReference>
<dbReference type="SMART" id="SM00028">
    <property type="entry name" value="TPR"/>
    <property type="match status" value="5"/>
</dbReference>
<dbReference type="PANTHER" id="PTHR44186">
    <property type="match status" value="1"/>
</dbReference>
<dbReference type="AlphaFoldDB" id="A0A1H7GKY3"/>
<accession>A0A1H7GKY3</accession>
<sequence length="419" mass="47126">MHKIISSLLLIVSVILIQLPIAADASAASAEKSEKPKRKTQLVGPAVGKKVGKAFELYSADDIPGALALLLDIEAKKDYDKAYVSRFIAVMYATLGNEEAKAIEYLKAAVEPDILNEADHGESIKLLADLQMQTKRYEEALVNYKAWMDFTGKSDGDTWTKIANAYYALKQLDKMIVPADNAIAAYGDKHNKNPYILKVTSYYERKKYREAVDTLETVIQIFPEDKTWWTQLGMFYLLVEDYKKALETLVLAYKQGFLEKESEIKTLASLYSQNAVPYKAAVLLEKHIDSGLVKRDDKNLSSLANAWHAAQHIDKAAKYYGELAKMTNSAKHYSKQGMLLKQDEQFKAAIVALNKALELGVKDEGKLHMSIAESHFYLEQYKQAYKAINLAMKDPKTRKSAKGWVGFIKDTAQRKNVSL</sequence>
<evidence type="ECO:0000256" key="3">
    <source>
        <dbReference type="SAM" id="SignalP"/>
    </source>
</evidence>
<protein>
    <submittedName>
        <fullName evidence="4">Tetratricopeptide repeat-containing protein</fullName>
    </submittedName>
</protein>
<evidence type="ECO:0000256" key="2">
    <source>
        <dbReference type="ARBA" id="ARBA00022803"/>
    </source>
</evidence>
<name>A0A1H7GKY3_9GAMM</name>
<gene>
    <name evidence="4" type="ORF">SAMN05216262_101216</name>
</gene>
<dbReference type="STRING" id="641665.GCA_002104455_00487"/>
<evidence type="ECO:0000313" key="5">
    <source>
        <dbReference type="Proteomes" id="UP000199297"/>
    </source>
</evidence>
<dbReference type="InterPro" id="IPR011990">
    <property type="entry name" value="TPR-like_helical_dom_sf"/>
</dbReference>
<keyword evidence="5" id="KW-1185">Reference proteome</keyword>
<feature type="chain" id="PRO_5011485663" evidence="3">
    <location>
        <begin position="28"/>
        <end position="419"/>
    </location>
</feature>
<dbReference type="PANTHER" id="PTHR44186:SF1">
    <property type="entry name" value="BARDET-BIEDL SYNDROME 4 PROTEIN"/>
    <property type="match status" value="1"/>
</dbReference>
<evidence type="ECO:0000256" key="1">
    <source>
        <dbReference type="ARBA" id="ARBA00022737"/>
    </source>
</evidence>
<dbReference type="InterPro" id="IPR019734">
    <property type="entry name" value="TPR_rpt"/>
</dbReference>
<dbReference type="OrthoDB" id="5592888at2"/>
<dbReference type="Gene3D" id="1.25.40.10">
    <property type="entry name" value="Tetratricopeptide repeat domain"/>
    <property type="match status" value="3"/>
</dbReference>
<dbReference type="EMBL" id="FOBI01000001">
    <property type="protein sequence ID" value="SEK38207.1"/>
    <property type="molecule type" value="Genomic_DNA"/>
</dbReference>
<keyword evidence="3" id="KW-0732">Signal</keyword>
<feature type="signal peptide" evidence="3">
    <location>
        <begin position="1"/>
        <end position="27"/>
    </location>
</feature>